<evidence type="ECO:0000259" key="8">
    <source>
        <dbReference type="Pfam" id="PF13515"/>
    </source>
</evidence>
<feature type="transmembrane region" description="Helical" evidence="7">
    <location>
        <begin position="97"/>
        <end position="114"/>
    </location>
</feature>
<gene>
    <name evidence="9" type="ORF">FOB69_03245</name>
</gene>
<feature type="transmembrane region" description="Helical" evidence="7">
    <location>
        <begin position="339"/>
        <end position="361"/>
    </location>
</feature>
<keyword evidence="4 7" id="KW-1133">Transmembrane helix</keyword>
<protein>
    <submittedName>
        <fullName evidence="9">FUSC family protein</fullName>
    </submittedName>
</protein>
<comment type="subcellular location">
    <subcellularLocation>
        <location evidence="1">Cell membrane</location>
        <topology evidence="1">Multi-pass membrane protein</topology>
    </subcellularLocation>
</comment>
<evidence type="ECO:0000313" key="9">
    <source>
        <dbReference type="EMBL" id="QKQ28680.1"/>
    </source>
</evidence>
<dbReference type="PANTHER" id="PTHR30509:SF9">
    <property type="entry name" value="MULTIDRUG RESISTANCE PROTEIN MDTO"/>
    <property type="match status" value="1"/>
</dbReference>
<evidence type="ECO:0000256" key="5">
    <source>
        <dbReference type="ARBA" id="ARBA00023136"/>
    </source>
</evidence>
<dbReference type="Pfam" id="PF13515">
    <property type="entry name" value="FUSC_2"/>
    <property type="match status" value="1"/>
</dbReference>
<evidence type="ECO:0000256" key="2">
    <source>
        <dbReference type="ARBA" id="ARBA00022475"/>
    </source>
</evidence>
<feature type="domain" description="Integral membrane bound transporter" evidence="8">
    <location>
        <begin position="354"/>
        <end position="478"/>
    </location>
</feature>
<reference evidence="9 10" key="1">
    <citation type="submission" date="2019-09" db="EMBL/GenBank/DDBJ databases">
        <title>FDA dAtabase for Regulatory Grade micrObial Sequences (FDA-ARGOS): Supporting development and validation of Infectious Disease Dx tests.</title>
        <authorList>
            <person name="Sciortino C."/>
            <person name="Tallon L."/>
            <person name="Sadzewicz L."/>
            <person name="Vavikolanu K."/>
            <person name="Mehta A."/>
            <person name="Aluvathingal J."/>
            <person name="Nadendla S."/>
            <person name="Nandy P."/>
            <person name="Geyer C."/>
            <person name="Yan Y."/>
            <person name="Sichtig H."/>
        </authorList>
    </citation>
    <scope>NUCLEOTIDE SEQUENCE [LARGE SCALE GENOMIC DNA]</scope>
    <source>
        <strain evidence="9 10">FDAARGOS_661</strain>
    </source>
</reference>
<evidence type="ECO:0000256" key="7">
    <source>
        <dbReference type="SAM" id="Phobius"/>
    </source>
</evidence>
<dbReference type="EMBL" id="CP054550">
    <property type="protein sequence ID" value="QKQ28680.1"/>
    <property type="molecule type" value="Genomic_DNA"/>
</dbReference>
<keyword evidence="2" id="KW-1003">Cell membrane</keyword>
<feature type="transmembrane region" description="Helical" evidence="7">
    <location>
        <begin position="39"/>
        <end position="59"/>
    </location>
</feature>
<evidence type="ECO:0000256" key="3">
    <source>
        <dbReference type="ARBA" id="ARBA00022692"/>
    </source>
</evidence>
<evidence type="ECO:0000256" key="6">
    <source>
        <dbReference type="ARBA" id="ARBA00043993"/>
    </source>
</evidence>
<dbReference type="InterPro" id="IPR049453">
    <property type="entry name" value="Memb_transporter_dom"/>
</dbReference>
<dbReference type="GO" id="GO:0005886">
    <property type="term" value="C:plasma membrane"/>
    <property type="evidence" value="ECO:0007669"/>
    <property type="project" value="UniProtKB-SubCell"/>
</dbReference>
<evidence type="ECO:0000256" key="4">
    <source>
        <dbReference type="ARBA" id="ARBA00022989"/>
    </source>
</evidence>
<dbReference type="PANTHER" id="PTHR30509">
    <property type="entry name" value="P-HYDROXYBENZOIC ACID EFFLUX PUMP SUBUNIT-RELATED"/>
    <property type="match status" value="1"/>
</dbReference>
<feature type="transmembrane region" description="Helical" evidence="7">
    <location>
        <begin position="398"/>
        <end position="426"/>
    </location>
</feature>
<feature type="transmembrane region" description="Helical" evidence="7">
    <location>
        <begin position="432"/>
        <end position="453"/>
    </location>
</feature>
<feature type="transmembrane region" description="Helical" evidence="7">
    <location>
        <begin position="71"/>
        <end position="91"/>
    </location>
</feature>
<proteinExistence type="inferred from homology"/>
<comment type="similarity">
    <text evidence="6">Belongs to the YccS/YhfK family.</text>
</comment>
<keyword evidence="3 7" id="KW-0812">Transmembrane</keyword>
<evidence type="ECO:0000313" key="10">
    <source>
        <dbReference type="Proteomes" id="UP000509636"/>
    </source>
</evidence>
<accession>A0A6N0I252</accession>
<sequence>MKGKIVVRHVIASLIRFDKPKINIWKGIRQGLLMIIPTLIGYLLGHFSFGLLVATGTLAHTYVFKGSAQSMLRTVIICTLSFTICMMLGTLTVNQPVLYGVLLLIVTVIPFYVFNVLKIAGPSSTFFLVTFCLSSNLPDAPEQAPIRGLAIFIGGMLATLVVILTIVFQKQKAEDRAITSDFQTINNLMHHFNDAEKFKDISQDIVTKFKNSEKLLITSTTAMSEKLSSRFEKLLLLHTSAQGIYAELLELNEKNIRPIPQELIEMMDMITRNAYKLSSKREKWTKKVDVDEPFESLMQHILKIDEIAQLRPEQIESEASIRKPLYSKRIVQNLTLDSIIFRNALTYAVIMGAAIFVSLFFNIQRSYWIPLSAHTVLLGLTTIRMLDRSLARGLGTIVGTLLLSAILFFQPHLIVAVILMGLSAMMTEGFVAANYAFAVIFITTQVILLNGLASGNLSIDIAYTRIVDVLIGIVIAVIGVLIINRKNASTMLPTVIAEVVRKEAVIFQYLFSENKYQDTARDRTESLSLSVKMNNMTQVYNSANGELFSSKEAIRYYYPSIFALEEISFMLMRAMQDKQRQRISEKQMGEYLVTFENVAKHFELRGSLNEKELTDLPQYNYLKSALMKLQDNCVATRKDVDHTNHQKTVDA</sequence>
<dbReference type="Proteomes" id="UP000509636">
    <property type="component" value="Chromosome"/>
</dbReference>
<name>A0A6N0I252_STAHO</name>
<feature type="transmembrane region" description="Helical" evidence="7">
    <location>
        <begin position="465"/>
        <end position="483"/>
    </location>
</feature>
<feature type="transmembrane region" description="Helical" evidence="7">
    <location>
        <begin position="149"/>
        <end position="168"/>
    </location>
</feature>
<organism evidence="9 10">
    <name type="scientific">Staphylococcus hominis</name>
    <dbReference type="NCBI Taxonomy" id="1290"/>
    <lineage>
        <taxon>Bacteria</taxon>
        <taxon>Bacillati</taxon>
        <taxon>Bacillota</taxon>
        <taxon>Bacilli</taxon>
        <taxon>Bacillales</taxon>
        <taxon>Staphylococcaceae</taxon>
        <taxon>Staphylococcus</taxon>
    </lineage>
</organism>
<evidence type="ECO:0000256" key="1">
    <source>
        <dbReference type="ARBA" id="ARBA00004651"/>
    </source>
</evidence>
<dbReference type="AlphaFoldDB" id="A0A6N0I252"/>
<keyword evidence="5 7" id="KW-0472">Membrane</keyword>